<organism evidence="2 3">
    <name type="scientific">Brassica oleracea var. oleracea</name>
    <dbReference type="NCBI Taxonomy" id="109376"/>
    <lineage>
        <taxon>Eukaryota</taxon>
        <taxon>Viridiplantae</taxon>
        <taxon>Streptophyta</taxon>
        <taxon>Embryophyta</taxon>
        <taxon>Tracheophyta</taxon>
        <taxon>Spermatophyta</taxon>
        <taxon>Magnoliopsida</taxon>
        <taxon>eudicotyledons</taxon>
        <taxon>Gunneridae</taxon>
        <taxon>Pentapetalae</taxon>
        <taxon>rosids</taxon>
        <taxon>malvids</taxon>
        <taxon>Brassicales</taxon>
        <taxon>Brassicaceae</taxon>
        <taxon>Brassiceae</taxon>
        <taxon>Brassica</taxon>
    </lineage>
</organism>
<evidence type="ECO:0000259" key="1">
    <source>
        <dbReference type="PROSITE" id="PS52045"/>
    </source>
</evidence>
<dbReference type="AlphaFoldDB" id="A0A0D3CUR9"/>
<protein>
    <recommendedName>
        <fullName evidence="1">Neprosin PEP catalytic domain-containing protein</fullName>
    </recommendedName>
</protein>
<dbReference type="eggNOG" id="KOG0333">
    <property type="taxonomic scope" value="Eukaryota"/>
</dbReference>
<dbReference type="PANTHER" id="PTHR31589:SF24">
    <property type="entry name" value="OS07G0205500 PROTEIN"/>
    <property type="match status" value="1"/>
</dbReference>
<dbReference type="HOGENOM" id="CLU_1663211_0_0_1"/>
<feature type="domain" description="Neprosin PEP catalytic" evidence="1">
    <location>
        <begin position="88"/>
        <end position="159"/>
    </location>
</feature>
<evidence type="ECO:0000313" key="2">
    <source>
        <dbReference type="EnsemblPlants" id="Bo6g076360.1"/>
    </source>
</evidence>
<accession>A0A0D3CUR9</accession>
<keyword evidence="3" id="KW-1185">Reference proteome</keyword>
<name>A0A0D3CUR9_BRAOL</name>
<dbReference type="InterPro" id="IPR053168">
    <property type="entry name" value="Glutamic_endopeptidase"/>
</dbReference>
<sequence length="159" mass="18392">MGLSLRAASLDWKYLKNPFVVITDTAGNTTDLISQHVIMMKESEKILQIAETSLLDELGDIHIPHLCHRYGKCAEGTMTEEDVVLTESSNKKYGMKKMLYLMWKGKNKYYGTKVTINVWEPKIQQQYEFTFSQICLLSDLFRKYLNSIEAGWQVHSVNF</sequence>
<dbReference type="InterPro" id="IPR004314">
    <property type="entry name" value="Neprosin"/>
</dbReference>
<dbReference type="Gramene" id="Bo6g076360.1">
    <property type="protein sequence ID" value="Bo6g076360.1"/>
    <property type="gene ID" value="Bo6g076360"/>
</dbReference>
<dbReference type="PANTHER" id="PTHR31589">
    <property type="entry name" value="PROTEIN, PUTATIVE (DUF239)-RELATED-RELATED"/>
    <property type="match status" value="1"/>
</dbReference>
<reference evidence="2 3" key="1">
    <citation type="journal article" date="2014" name="Genome Biol.">
        <title>Transcriptome and methylome profiling reveals relics of genome dominance in the mesopolyploid Brassica oleracea.</title>
        <authorList>
            <person name="Parkin I.A."/>
            <person name="Koh C."/>
            <person name="Tang H."/>
            <person name="Robinson S.J."/>
            <person name="Kagale S."/>
            <person name="Clarke W.E."/>
            <person name="Town C.D."/>
            <person name="Nixon J."/>
            <person name="Krishnakumar V."/>
            <person name="Bidwell S.L."/>
            <person name="Denoeud F."/>
            <person name="Belcram H."/>
            <person name="Links M.G."/>
            <person name="Just J."/>
            <person name="Clarke C."/>
            <person name="Bender T."/>
            <person name="Huebert T."/>
            <person name="Mason A.S."/>
            <person name="Pires J.C."/>
            <person name="Barker G."/>
            <person name="Moore J."/>
            <person name="Walley P.G."/>
            <person name="Manoli S."/>
            <person name="Batley J."/>
            <person name="Edwards D."/>
            <person name="Nelson M.N."/>
            <person name="Wang X."/>
            <person name="Paterson A.H."/>
            <person name="King G."/>
            <person name="Bancroft I."/>
            <person name="Chalhoub B."/>
            <person name="Sharpe A.G."/>
        </authorList>
    </citation>
    <scope>NUCLEOTIDE SEQUENCE</scope>
    <source>
        <strain evidence="2 3">cv. TO1000</strain>
    </source>
</reference>
<dbReference type="PROSITE" id="PS52045">
    <property type="entry name" value="NEPROSIN_PEP_CD"/>
    <property type="match status" value="1"/>
</dbReference>
<proteinExistence type="predicted"/>
<reference evidence="2" key="2">
    <citation type="submission" date="2015-03" db="UniProtKB">
        <authorList>
            <consortium name="EnsemblPlants"/>
        </authorList>
    </citation>
    <scope>IDENTIFICATION</scope>
</reference>
<dbReference type="EnsemblPlants" id="Bo6g076360.1">
    <property type="protein sequence ID" value="Bo6g076360.1"/>
    <property type="gene ID" value="Bo6g076360"/>
</dbReference>
<dbReference type="Proteomes" id="UP000032141">
    <property type="component" value="Chromosome C6"/>
</dbReference>
<evidence type="ECO:0000313" key="3">
    <source>
        <dbReference type="Proteomes" id="UP000032141"/>
    </source>
</evidence>
<dbReference type="STRING" id="109376.A0A0D3CUR9"/>